<dbReference type="AlphaFoldDB" id="A0A833W5Q0"/>
<dbReference type="Proteomes" id="UP000602510">
    <property type="component" value="Unassembled WGS sequence"/>
</dbReference>
<sequence>MVAVGIPNDPAQSQRHVILQIEICSLDHKAPPRLDELPPFCPKTTEREPHEPRGRYHAGVVGLTTPFEAAVSPYDTYQRAGKPEVDCPPMRDELRAKGEASNTLLSLTRESSRKPKITMDQSPTRLKETHKRKREDANKSRRREQCRANQARYRDKQRNAQLQLERSVEQLHKELDTLKRRYRDLASLERSNQSPWSIVAEVFRLLETSFRSPWRVASTREMQNHSETRQILAILERAFAHDAAMGELRGVDALMEQLLLFSQYFGQPHLKLQRIESVAPGVMAARAKLSVTVTELTLRHAFPHLAGGEDRVLLFQRLLGQRLECDCSLSFLFDEDSERVARLEVSIDLATPLYEVLGSLKDVSNVLEHTRVSSECVIGADFSGNRSFDSTSSLHEVN</sequence>
<gene>
    <name evidence="2" type="ORF">GN244_ATG17133</name>
</gene>
<organism evidence="2 3">
    <name type="scientific">Phytophthora infestans</name>
    <name type="common">Potato late blight agent</name>
    <name type="synonym">Botrytis infestans</name>
    <dbReference type="NCBI Taxonomy" id="4787"/>
    <lineage>
        <taxon>Eukaryota</taxon>
        <taxon>Sar</taxon>
        <taxon>Stramenopiles</taxon>
        <taxon>Oomycota</taxon>
        <taxon>Peronosporomycetes</taxon>
        <taxon>Peronosporales</taxon>
        <taxon>Peronosporaceae</taxon>
        <taxon>Phytophthora</taxon>
    </lineage>
</organism>
<protein>
    <recommendedName>
        <fullName evidence="4">Bzip transcription factor</fullName>
    </recommendedName>
</protein>
<evidence type="ECO:0000313" key="3">
    <source>
        <dbReference type="Proteomes" id="UP000602510"/>
    </source>
</evidence>
<evidence type="ECO:0000313" key="2">
    <source>
        <dbReference type="EMBL" id="KAF4031038.1"/>
    </source>
</evidence>
<evidence type="ECO:0000256" key="1">
    <source>
        <dbReference type="SAM" id="MobiDB-lite"/>
    </source>
</evidence>
<evidence type="ECO:0008006" key="4">
    <source>
        <dbReference type="Google" id="ProtNLM"/>
    </source>
</evidence>
<feature type="compositionally biased region" description="Polar residues" evidence="1">
    <location>
        <begin position="100"/>
        <end position="109"/>
    </location>
</feature>
<keyword evidence="3" id="KW-1185">Reference proteome</keyword>
<dbReference type="CDD" id="cd14686">
    <property type="entry name" value="bZIP"/>
    <property type="match status" value="1"/>
</dbReference>
<accession>A0A833W5Q0</accession>
<name>A0A833W5Q0_PHYIN</name>
<reference evidence="2" key="1">
    <citation type="submission" date="2020-04" db="EMBL/GenBank/DDBJ databases">
        <title>Hybrid Assembly of Korean Phytophthora infestans isolates.</title>
        <authorList>
            <person name="Prokchorchik M."/>
            <person name="Lee Y."/>
            <person name="Seo J."/>
            <person name="Cho J.-H."/>
            <person name="Park Y.-E."/>
            <person name="Jang D.-C."/>
            <person name="Im J.-S."/>
            <person name="Choi J.-G."/>
            <person name="Park H.-J."/>
            <person name="Lee G.-B."/>
            <person name="Lee Y.-G."/>
            <person name="Hong S.-Y."/>
            <person name="Cho K."/>
            <person name="Sohn K.H."/>
        </authorList>
    </citation>
    <scope>NUCLEOTIDE SEQUENCE</scope>
    <source>
        <strain evidence="2">KR_1_A1</strain>
    </source>
</reference>
<comment type="caution">
    <text evidence="2">The sequence shown here is derived from an EMBL/GenBank/DDBJ whole genome shotgun (WGS) entry which is preliminary data.</text>
</comment>
<proteinExistence type="predicted"/>
<feature type="compositionally biased region" description="Basic and acidic residues" evidence="1">
    <location>
        <begin position="134"/>
        <end position="158"/>
    </location>
</feature>
<dbReference type="EMBL" id="WSZM01000604">
    <property type="protein sequence ID" value="KAF4031038.1"/>
    <property type="molecule type" value="Genomic_DNA"/>
</dbReference>
<feature type="region of interest" description="Disordered" evidence="1">
    <location>
        <begin position="95"/>
        <end position="158"/>
    </location>
</feature>